<sequence>MNAAIHGDDVAQRLDEDTARADWDRAANVLCVRLDNLGDVLMTTPAVRALKGATAGRRITLLCSPAGARLAPYLPSVDAAIAYDAPWVKNLRTANPAPDLAMIERLRAGNFDAAVIFTVYSQSALPAALMCRLAGIPRILAHARENPYRLVTQWVKDDAPMDGGRHETRRQLDLVASIGVRPAAEGLEFAVRPADRETMRGKLAARGIADVASCIVVHPGASAPSRRYPPELFAQVVRELSAAAPVVLTGDAGERPLAGHVNVLAGGRATDMSGELGLGELGALLADAAVLVSNNSGPVHLAAAVGTPVADLYALTNPQHAPWGVEHRLLNRDVPCKYCYRSVCPEGHHACLTGVDPAAVVQAAHELLAWRRHSPAATQAA</sequence>
<comment type="caution">
    <text evidence="3">The sequence shown here is derived from an EMBL/GenBank/DDBJ whole genome shotgun (WGS) entry which is preliminary data.</text>
</comment>
<dbReference type="CDD" id="cd03789">
    <property type="entry name" value="GT9_LPS_heptosyltransferase"/>
    <property type="match status" value="1"/>
</dbReference>
<reference evidence="3 4" key="1">
    <citation type="journal article" date="2019" name="Int. J. Syst. Evol. Microbiol.">
        <title>The Global Catalogue of Microorganisms (GCM) 10K type strain sequencing project: providing services to taxonomists for standard genome sequencing and annotation.</title>
        <authorList>
            <consortium name="The Broad Institute Genomics Platform"/>
            <consortium name="The Broad Institute Genome Sequencing Center for Infectious Disease"/>
            <person name="Wu L."/>
            <person name="Ma J."/>
        </authorList>
    </citation>
    <scope>NUCLEOTIDE SEQUENCE [LARGE SCALE GENOMIC DNA]</scope>
    <source>
        <strain evidence="3 4">JCM 14330</strain>
    </source>
</reference>
<keyword evidence="1" id="KW-0328">Glycosyltransferase</keyword>
<evidence type="ECO:0000256" key="2">
    <source>
        <dbReference type="ARBA" id="ARBA00022679"/>
    </source>
</evidence>
<organism evidence="3 4">
    <name type="scientific">Pigmentiphaga daeguensis</name>
    <dbReference type="NCBI Taxonomy" id="414049"/>
    <lineage>
        <taxon>Bacteria</taxon>
        <taxon>Pseudomonadati</taxon>
        <taxon>Pseudomonadota</taxon>
        <taxon>Betaproteobacteria</taxon>
        <taxon>Burkholderiales</taxon>
        <taxon>Alcaligenaceae</taxon>
        <taxon>Pigmentiphaga</taxon>
    </lineage>
</organism>
<name>A0ABN1C3I7_9BURK</name>
<dbReference type="SUPFAM" id="SSF53756">
    <property type="entry name" value="UDP-Glycosyltransferase/glycogen phosphorylase"/>
    <property type="match status" value="1"/>
</dbReference>
<dbReference type="EMBL" id="BAAAEN010000011">
    <property type="protein sequence ID" value="GAA0511026.1"/>
    <property type="molecule type" value="Genomic_DNA"/>
</dbReference>
<evidence type="ECO:0000256" key="1">
    <source>
        <dbReference type="ARBA" id="ARBA00022676"/>
    </source>
</evidence>
<gene>
    <name evidence="3" type="ORF">GCM10009097_30350</name>
</gene>
<dbReference type="Pfam" id="PF01075">
    <property type="entry name" value="Glyco_transf_9"/>
    <property type="match status" value="1"/>
</dbReference>
<keyword evidence="2" id="KW-0808">Transferase</keyword>
<proteinExistence type="predicted"/>
<dbReference type="RefSeq" id="WP_087837551.1">
    <property type="nucleotide sequence ID" value="NZ_BAAAEN010000011.1"/>
</dbReference>
<accession>A0ABN1C3I7</accession>
<dbReference type="InterPro" id="IPR002201">
    <property type="entry name" value="Glyco_trans_9"/>
</dbReference>
<dbReference type="PANTHER" id="PTHR30160">
    <property type="entry name" value="TETRAACYLDISACCHARIDE 4'-KINASE-RELATED"/>
    <property type="match status" value="1"/>
</dbReference>
<dbReference type="Proteomes" id="UP001501706">
    <property type="component" value="Unassembled WGS sequence"/>
</dbReference>
<evidence type="ECO:0008006" key="5">
    <source>
        <dbReference type="Google" id="ProtNLM"/>
    </source>
</evidence>
<evidence type="ECO:0000313" key="4">
    <source>
        <dbReference type="Proteomes" id="UP001501706"/>
    </source>
</evidence>
<dbReference type="Gene3D" id="3.40.50.2000">
    <property type="entry name" value="Glycogen Phosphorylase B"/>
    <property type="match status" value="2"/>
</dbReference>
<protein>
    <recommendedName>
        <fullName evidence="5">Lipopolysaccharide heptosyltransferase II</fullName>
    </recommendedName>
</protein>
<keyword evidence="4" id="KW-1185">Reference proteome</keyword>
<evidence type="ECO:0000313" key="3">
    <source>
        <dbReference type="EMBL" id="GAA0511026.1"/>
    </source>
</evidence>
<dbReference type="PANTHER" id="PTHR30160:SF1">
    <property type="entry name" value="LIPOPOLYSACCHARIDE 1,2-N-ACETYLGLUCOSAMINETRANSFERASE-RELATED"/>
    <property type="match status" value="1"/>
</dbReference>
<dbReference type="InterPro" id="IPR051199">
    <property type="entry name" value="LPS_LOS_Heptosyltrfase"/>
</dbReference>